<feature type="transmembrane region" description="Helical" evidence="1">
    <location>
        <begin position="79"/>
        <end position="100"/>
    </location>
</feature>
<feature type="domain" description="MucB/RseB N-terminal" evidence="2">
    <location>
        <begin position="193"/>
        <end position="273"/>
    </location>
</feature>
<comment type="caution">
    <text evidence="3">The sequence shown here is derived from an EMBL/GenBank/DDBJ whole genome shotgun (WGS) entry which is preliminary data.</text>
</comment>
<evidence type="ECO:0000256" key="1">
    <source>
        <dbReference type="SAM" id="Phobius"/>
    </source>
</evidence>
<dbReference type="EMBL" id="JBHSNP010000002">
    <property type="protein sequence ID" value="MFC5601752.1"/>
    <property type="molecule type" value="Genomic_DNA"/>
</dbReference>
<gene>
    <name evidence="3" type="ORF">ACFPTP_00540</name>
</gene>
<protein>
    <submittedName>
        <fullName evidence="3">Sigma-E factor regulatory protein RseB domain-containing protein</fullName>
    </submittedName>
</protein>
<dbReference type="PANTHER" id="PTHR37507">
    <property type="entry name" value="SPORULATION PROTEIN YDCC"/>
    <property type="match status" value="1"/>
</dbReference>
<evidence type="ECO:0000259" key="2">
    <source>
        <dbReference type="Pfam" id="PF03888"/>
    </source>
</evidence>
<reference evidence="4" key="1">
    <citation type="journal article" date="2019" name="Int. J. Syst. Evol. Microbiol.">
        <title>The Global Catalogue of Microorganisms (GCM) 10K type strain sequencing project: providing services to taxonomists for standard genome sequencing and annotation.</title>
        <authorList>
            <consortium name="The Broad Institute Genomics Platform"/>
            <consortium name="The Broad Institute Genome Sequencing Center for Infectious Disease"/>
            <person name="Wu L."/>
            <person name="Ma J."/>
        </authorList>
    </citation>
    <scope>NUCLEOTIDE SEQUENCE [LARGE SCALE GENOMIC DNA]</scope>
    <source>
        <strain evidence="4">KACC 11299</strain>
    </source>
</reference>
<evidence type="ECO:0000313" key="3">
    <source>
        <dbReference type="EMBL" id="MFC5601752.1"/>
    </source>
</evidence>
<keyword evidence="1" id="KW-0472">Membrane</keyword>
<dbReference type="Gene3D" id="2.50.20.10">
    <property type="entry name" value="Lipoprotein localisation LolA/LolB/LppX"/>
    <property type="match status" value="1"/>
</dbReference>
<keyword evidence="1" id="KW-0812">Transmembrane</keyword>
<accession>A0ABW0TRV2</accession>
<dbReference type="Proteomes" id="UP001596071">
    <property type="component" value="Unassembled WGS sequence"/>
</dbReference>
<dbReference type="InterPro" id="IPR033434">
    <property type="entry name" value="MucB/RseB_N"/>
</dbReference>
<keyword evidence="1" id="KW-1133">Transmembrane helix</keyword>
<organism evidence="3 4">
    <name type="scientific">Sporosarcina koreensis</name>
    <dbReference type="NCBI Taxonomy" id="334735"/>
    <lineage>
        <taxon>Bacteria</taxon>
        <taxon>Bacillati</taxon>
        <taxon>Bacillota</taxon>
        <taxon>Bacilli</taxon>
        <taxon>Bacillales</taxon>
        <taxon>Caryophanaceae</taxon>
        <taxon>Sporosarcina</taxon>
    </lineage>
</organism>
<evidence type="ECO:0000313" key="4">
    <source>
        <dbReference type="Proteomes" id="UP001596071"/>
    </source>
</evidence>
<dbReference type="PANTHER" id="PTHR37507:SF2">
    <property type="entry name" value="SPORULATION PROTEIN YDCC"/>
    <property type="match status" value="1"/>
</dbReference>
<proteinExistence type="predicted"/>
<dbReference type="Pfam" id="PF03888">
    <property type="entry name" value="MucB_RseB"/>
    <property type="match status" value="1"/>
</dbReference>
<sequence>MRNDEKRLSEFIDRLNAERKPDALSEENGELEELYSTAKLVRSLKEPEMPDSDFEERLIGSVSEHWRKKAPRKRTKRHLMFGLAGIAAAVIFLFTVLLPMSRPSIVEAMEKAYSELSAYHGLIDVISTNKEGTSSTQAKLEVWADQDGRYVVKGIEGFQKGVTTVNDGENKWQVDSVNEEIHLLPAFPDSYRFTFELGNEIKEISNALTTSVIGKETVAGRKSTVIEVTPKAGESYKVWVDDETKLPLKKQTAWQNAIQYTIQYSSIDIVDEIPGDVLAYNVPKGYVVVEGKPEIVVSDWHEAELAAGFTPTVLPYPFEKIAVSVNEKVINTTYRINDGGTIVLSQGKASGPLNPALSAVTGTVNGQPAEIQFPVLVETGLLGTGPYGTMTDISSIRWQQDGFEFVISGNASRDDLEVFAEKVAGGTVEIPTSDMESGKSPEVEVPYDIVVVENTQKSVDAGNSPWNLDPVFVSQVFASLQLSPEGIVGDYPIDYEDLKVVEQSNADAVVQVNSEKSAIGRVYLKRLVRKDSTGIWTVVGYDLKK</sequence>
<dbReference type="InterPro" id="IPR052944">
    <property type="entry name" value="Sporulation_related"/>
</dbReference>
<keyword evidence="4" id="KW-1185">Reference proteome</keyword>
<dbReference type="RefSeq" id="WP_381441399.1">
    <property type="nucleotide sequence ID" value="NZ_JBHSNP010000002.1"/>
</dbReference>
<name>A0ABW0TRV2_9BACL</name>